<gene>
    <name evidence="7" type="ORF">SCLO_1003390</name>
</gene>
<dbReference type="Pfam" id="PF04542">
    <property type="entry name" value="Sigma70_r2"/>
    <property type="match status" value="1"/>
</dbReference>
<dbReference type="SUPFAM" id="SSF88946">
    <property type="entry name" value="Sigma2 domain of RNA polymerase sigma factors"/>
    <property type="match status" value="1"/>
</dbReference>
<dbReference type="Proteomes" id="UP000218272">
    <property type="component" value="Chromosome SCLO_1"/>
</dbReference>
<accession>A0A1E1EYP2</accession>
<dbReference type="InterPro" id="IPR014284">
    <property type="entry name" value="RNA_pol_sigma-70_dom"/>
</dbReference>
<evidence type="ECO:0000256" key="3">
    <source>
        <dbReference type="ARBA" id="ARBA00023082"/>
    </source>
</evidence>
<name>A0A1E1EYP2_9SPHN</name>
<evidence type="ECO:0000256" key="1">
    <source>
        <dbReference type="ARBA" id="ARBA00010641"/>
    </source>
</evidence>
<evidence type="ECO:0000259" key="6">
    <source>
        <dbReference type="Pfam" id="PF08281"/>
    </source>
</evidence>
<sequence>MPGKNKALGIYAAHRGELVNYANRILDDHARAEDVVQDAWERIAAIERKGALAEPRRYLFRIVRNLAIDISRVRKREARRDGGDIADIAELIPDETPSAETEMIARDELRCVLTGLEELPERTRLALTLHAVEGLKLREIAERLGISIGLAHALVVEGKTHCAKRVPRRP</sequence>
<evidence type="ECO:0000259" key="5">
    <source>
        <dbReference type="Pfam" id="PF04542"/>
    </source>
</evidence>
<dbReference type="RefSeq" id="WP_066521338.1">
    <property type="nucleotide sequence ID" value="NZ_AP017655.1"/>
</dbReference>
<feature type="domain" description="RNA polymerase sigma-70 region 2" evidence="5">
    <location>
        <begin position="10"/>
        <end position="76"/>
    </location>
</feature>
<dbReference type="AlphaFoldDB" id="A0A1E1EYP2"/>
<dbReference type="Gene3D" id="1.10.10.10">
    <property type="entry name" value="Winged helix-like DNA-binding domain superfamily/Winged helix DNA-binding domain"/>
    <property type="match status" value="1"/>
</dbReference>
<dbReference type="GO" id="GO:0003677">
    <property type="term" value="F:DNA binding"/>
    <property type="evidence" value="ECO:0007669"/>
    <property type="project" value="InterPro"/>
</dbReference>
<keyword evidence="4" id="KW-0804">Transcription</keyword>
<evidence type="ECO:0000256" key="2">
    <source>
        <dbReference type="ARBA" id="ARBA00023015"/>
    </source>
</evidence>
<dbReference type="InterPro" id="IPR013325">
    <property type="entry name" value="RNA_pol_sigma_r2"/>
</dbReference>
<dbReference type="InterPro" id="IPR013249">
    <property type="entry name" value="RNA_pol_sigma70_r4_t2"/>
</dbReference>
<keyword evidence="3" id="KW-0731">Sigma factor</keyword>
<proteinExistence type="inferred from homology"/>
<dbReference type="KEGG" id="sclo:SCLO_1003390"/>
<dbReference type="Pfam" id="PF08281">
    <property type="entry name" value="Sigma70_r4_2"/>
    <property type="match status" value="1"/>
</dbReference>
<evidence type="ECO:0000313" key="8">
    <source>
        <dbReference type="Proteomes" id="UP000218272"/>
    </source>
</evidence>
<dbReference type="GO" id="GO:0016987">
    <property type="term" value="F:sigma factor activity"/>
    <property type="evidence" value="ECO:0007669"/>
    <property type="project" value="UniProtKB-KW"/>
</dbReference>
<evidence type="ECO:0000313" key="7">
    <source>
        <dbReference type="EMBL" id="BAV63379.1"/>
    </source>
</evidence>
<dbReference type="NCBIfam" id="TIGR02937">
    <property type="entry name" value="sigma70-ECF"/>
    <property type="match status" value="1"/>
</dbReference>
<dbReference type="OrthoDB" id="9794372at2"/>
<feature type="domain" description="RNA polymerase sigma factor 70 region 4 type 2" evidence="6">
    <location>
        <begin position="110"/>
        <end position="162"/>
    </location>
</feature>
<keyword evidence="8" id="KW-1185">Reference proteome</keyword>
<dbReference type="InterPro" id="IPR036388">
    <property type="entry name" value="WH-like_DNA-bd_sf"/>
</dbReference>
<evidence type="ECO:0008006" key="9">
    <source>
        <dbReference type="Google" id="ProtNLM"/>
    </source>
</evidence>
<keyword evidence="2" id="KW-0805">Transcription regulation</keyword>
<dbReference type="SUPFAM" id="SSF88659">
    <property type="entry name" value="Sigma3 and sigma4 domains of RNA polymerase sigma factors"/>
    <property type="match status" value="1"/>
</dbReference>
<dbReference type="InterPro" id="IPR013324">
    <property type="entry name" value="RNA_pol_sigma_r3/r4-like"/>
</dbReference>
<dbReference type="GO" id="GO:0006352">
    <property type="term" value="P:DNA-templated transcription initiation"/>
    <property type="evidence" value="ECO:0007669"/>
    <property type="project" value="InterPro"/>
</dbReference>
<dbReference type="EMBL" id="AP017655">
    <property type="protein sequence ID" value="BAV63379.1"/>
    <property type="molecule type" value="Genomic_DNA"/>
</dbReference>
<organism evidence="7 8">
    <name type="scientific">Sphingobium cloacae</name>
    <dbReference type="NCBI Taxonomy" id="120107"/>
    <lineage>
        <taxon>Bacteria</taxon>
        <taxon>Pseudomonadati</taxon>
        <taxon>Pseudomonadota</taxon>
        <taxon>Alphaproteobacteria</taxon>
        <taxon>Sphingomonadales</taxon>
        <taxon>Sphingomonadaceae</taxon>
        <taxon>Sphingobium</taxon>
    </lineage>
</organism>
<dbReference type="PANTHER" id="PTHR43133">
    <property type="entry name" value="RNA POLYMERASE ECF-TYPE SIGMA FACTO"/>
    <property type="match status" value="1"/>
</dbReference>
<dbReference type="PANTHER" id="PTHR43133:SF63">
    <property type="entry name" value="RNA POLYMERASE SIGMA FACTOR FECI-RELATED"/>
    <property type="match status" value="1"/>
</dbReference>
<evidence type="ECO:0000256" key="4">
    <source>
        <dbReference type="ARBA" id="ARBA00023163"/>
    </source>
</evidence>
<comment type="similarity">
    <text evidence="1">Belongs to the sigma-70 factor family. ECF subfamily.</text>
</comment>
<dbReference type="InterPro" id="IPR007627">
    <property type="entry name" value="RNA_pol_sigma70_r2"/>
</dbReference>
<reference evidence="7 8" key="1">
    <citation type="submission" date="2016-10" db="EMBL/GenBank/DDBJ databases">
        <title>Complete Genome Sequence of the Nonylphenol-Degrading Bacterium Sphingobium cloacae JCM 10874T.</title>
        <authorList>
            <person name="Ootsuka M."/>
            <person name="Nishizawa T."/>
            <person name="Ohta H."/>
        </authorList>
    </citation>
    <scope>NUCLEOTIDE SEQUENCE [LARGE SCALE GENOMIC DNA]</scope>
    <source>
        <strain evidence="7 8">JCM 10874</strain>
    </source>
</reference>
<protein>
    <recommendedName>
        <fullName evidence="9">RNA polymerase subunit sigma-24</fullName>
    </recommendedName>
</protein>
<dbReference type="Gene3D" id="1.10.1740.10">
    <property type="match status" value="1"/>
</dbReference>
<dbReference type="InterPro" id="IPR039425">
    <property type="entry name" value="RNA_pol_sigma-70-like"/>
</dbReference>